<dbReference type="GO" id="GO:0016226">
    <property type="term" value="P:iron-sulfur cluster assembly"/>
    <property type="evidence" value="ECO:0007669"/>
    <property type="project" value="InterPro"/>
</dbReference>
<dbReference type="Proteomes" id="UP000054324">
    <property type="component" value="Unassembled WGS sequence"/>
</dbReference>
<dbReference type="RefSeq" id="XP_009166761.1">
    <property type="nucleotide sequence ID" value="XM_009168497.1"/>
</dbReference>
<dbReference type="AlphaFoldDB" id="A0A075AHA0"/>
<protein>
    <submittedName>
        <fullName evidence="2">Uncharacterized protein</fullName>
    </submittedName>
</protein>
<dbReference type="GO" id="GO:0005739">
    <property type="term" value="C:mitochondrion"/>
    <property type="evidence" value="ECO:0007669"/>
    <property type="project" value="TreeGrafter"/>
</dbReference>
<dbReference type="KEGG" id="ovi:T265_13357"/>
<evidence type="ECO:0000313" key="3">
    <source>
        <dbReference type="Proteomes" id="UP000054324"/>
    </source>
</evidence>
<dbReference type="PANTHER" id="PTHR13166:SF7">
    <property type="entry name" value="LYR MOTIF-CONTAINING PROTEIN 4"/>
    <property type="match status" value="1"/>
</dbReference>
<dbReference type="OrthoDB" id="275715at2759"/>
<feature type="non-terminal residue" evidence="2">
    <location>
        <position position="1"/>
    </location>
</feature>
<comment type="similarity">
    <text evidence="1">Belongs to the complex I LYR family.</text>
</comment>
<dbReference type="CDD" id="cd20264">
    <property type="entry name" value="Complex1_LYR_LYRM4"/>
    <property type="match status" value="1"/>
</dbReference>
<gene>
    <name evidence="2" type="ORF">T265_13357</name>
</gene>
<dbReference type="GeneID" id="20327524"/>
<evidence type="ECO:0000256" key="1">
    <source>
        <dbReference type="ARBA" id="ARBA00009508"/>
    </source>
</evidence>
<dbReference type="CTD" id="20327524"/>
<reference evidence="2 3" key="1">
    <citation type="submission" date="2013-11" db="EMBL/GenBank/DDBJ databases">
        <title>Opisthorchis viverrini - life in the bile duct.</title>
        <authorList>
            <person name="Young N.D."/>
            <person name="Nagarajan N."/>
            <person name="Lin S.J."/>
            <person name="Korhonen P.K."/>
            <person name="Jex A.R."/>
            <person name="Hall R.S."/>
            <person name="Safavi-Hemami H."/>
            <person name="Kaewkong W."/>
            <person name="Bertrand D."/>
            <person name="Gao S."/>
            <person name="Seet Q."/>
            <person name="Wongkham S."/>
            <person name="Teh B.T."/>
            <person name="Wongkham C."/>
            <person name="Intapan P.M."/>
            <person name="Maleewong W."/>
            <person name="Yang X."/>
            <person name="Hu M."/>
            <person name="Wang Z."/>
            <person name="Hofmann A."/>
            <person name="Sternberg P.W."/>
            <person name="Tan P."/>
            <person name="Wang J."/>
            <person name="Gasser R.B."/>
        </authorList>
    </citation>
    <scope>NUCLEOTIDE SEQUENCE [LARGE SCALE GENOMIC DNA]</scope>
</reference>
<dbReference type="EMBL" id="KL596677">
    <property type="protein sequence ID" value="KER29519.1"/>
    <property type="molecule type" value="Genomic_DNA"/>
</dbReference>
<sequence length="122" mass="14072">PSLYSLPHAAVTETVIHTVVQVSSSAQLFRFSAMWLTRTLQQLSPKAKTLMQEMLSEANKFRDYNFRVYFTRKIKNSFSEIEAATNISDIDRLMEENVKLLGILRRQTTLNNFFPPNKSAIE</sequence>
<dbReference type="STRING" id="6198.A0A075AHA0"/>
<keyword evidence="3" id="KW-1185">Reference proteome</keyword>
<dbReference type="GO" id="GO:1990221">
    <property type="term" value="C:L-cysteine desulfurase complex"/>
    <property type="evidence" value="ECO:0007669"/>
    <property type="project" value="TreeGrafter"/>
</dbReference>
<organism evidence="2 3">
    <name type="scientific">Opisthorchis viverrini</name>
    <name type="common">Southeast Asian liver fluke</name>
    <dbReference type="NCBI Taxonomy" id="6198"/>
    <lineage>
        <taxon>Eukaryota</taxon>
        <taxon>Metazoa</taxon>
        <taxon>Spiralia</taxon>
        <taxon>Lophotrochozoa</taxon>
        <taxon>Platyhelminthes</taxon>
        <taxon>Trematoda</taxon>
        <taxon>Digenea</taxon>
        <taxon>Opisthorchiida</taxon>
        <taxon>Opisthorchiata</taxon>
        <taxon>Opisthorchiidae</taxon>
        <taxon>Opisthorchis</taxon>
    </lineage>
</organism>
<dbReference type="PANTHER" id="PTHR13166">
    <property type="entry name" value="PROTEIN C6ORF149"/>
    <property type="match status" value="1"/>
</dbReference>
<name>A0A075AHA0_OPIVI</name>
<dbReference type="InterPro" id="IPR051522">
    <property type="entry name" value="ISC_assembly_LYR"/>
</dbReference>
<dbReference type="InterPro" id="IPR056326">
    <property type="entry name" value="ISD11"/>
</dbReference>
<proteinExistence type="inferred from homology"/>
<evidence type="ECO:0000313" key="2">
    <source>
        <dbReference type="EMBL" id="KER29519.1"/>
    </source>
</evidence>
<dbReference type="Pfam" id="PF23511">
    <property type="entry name" value="Microp_apicomplexa_7"/>
    <property type="match status" value="1"/>
</dbReference>
<dbReference type="InterPro" id="IPR045297">
    <property type="entry name" value="Complex1_LYR_LYRM4"/>
</dbReference>
<accession>A0A075AHA0</accession>